<evidence type="ECO:0000313" key="7">
    <source>
        <dbReference type="Proteomes" id="UP000017052"/>
    </source>
</evidence>
<keyword evidence="4" id="KW-0663">Pyridoxal phosphate</keyword>
<dbReference type="InterPro" id="IPR015424">
    <property type="entry name" value="PyrdxlP-dep_Trfase"/>
</dbReference>
<feature type="domain" description="Aminotransferase class I/classII large" evidence="5">
    <location>
        <begin position="43"/>
        <end position="376"/>
    </location>
</feature>
<dbReference type="InterPro" id="IPR050859">
    <property type="entry name" value="Class-I_PLP-dep_aminotransf"/>
</dbReference>
<sequence>MTAGAAHLFDVPSGGISLAGGVPDLSPIEMRGLSEQVGRQIRLGGPTILQYSTMETPSDLVEAIEDLAGRESMHPLASNLVPTSGSQLGLVAVCRALVADGEYIATEELTYPGALSAFAWCGARVAPVPMDEEGLVPEALVETVTRVRASGGRLDVLYTVPTFHNPTGRTQGTGRRQRLLEACEALDVHVIEDNPYGMLSFTGRELPALKSMSPAGVTYLGTFSKVFVPGLRCGWIDPAAQYHERIRGAVETATLSPSPIAQAIIAGHHRRCGWDRAIARFREIYAGKAMTLSEALVASGLDRDRWSWREPDGGFYLWLTDATGVDASGLAEAARRAGIALVPGARFGGTGAARAGLRLSFSGASESELHVAADRLCAVISGAGTVQEGAA</sequence>
<dbReference type="Gene3D" id="3.90.1150.10">
    <property type="entry name" value="Aspartate Aminotransferase, domain 1"/>
    <property type="match status" value="1"/>
</dbReference>
<evidence type="ECO:0000256" key="4">
    <source>
        <dbReference type="ARBA" id="ARBA00022898"/>
    </source>
</evidence>
<dbReference type="SUPFAM" id="SSF53383">
    <property type="entry name" value="PLP-dependent transferases"/>
    <property type="match status" value="1"/>
</dbReference>
<dbReference type="InterPro" id="IPR015421">
    <property type="entry name" value="PyrdxlP-dep_Trfase_major"/>
</dbReference>
<accession>U2SHL8</accession>
<dbReference type="GO" id="GO:0008483">
    <property type="term" value="F:transaminase activity"/>
    <property type="evidence" value="ECO:0007669"/>
    <property type="project" value="UniProtKB-KW"/>
</dbReference>
<dbReference type="EMBL" id="ACVN02000035">
    <property type="protein sequence ID" value="ERK62162.1"/>
    <property type="molecule type" value="Genomic_DNA"/>
</dbReference>
<dbReference type="GO" id="GO:0030170">
    <property type="term" value="F:pyridoxal phosphate binding"/>
    <property type="evidence" value="ECO:0007669"/>
    <property type="project" value="InterPro"/>
</dbReference>
<dbReference type="GeneID" id="95359913"/>
<dbReference type="InterPro" id="IPR015422">
    <property type="entry name" value="PyrdxlP-dep_Trfase_small"/>
</dbReference>
<proteinExistence type="predicted"/>
<reference evidence="6" key="1">
    <citation type="submission" date="2013-08" db="EMBL/GenBank/DDBJ databases">
        <authorList>
            <person name="Durkin A.S."/>
            <person name="Haft D.R."/>
            <person name="McCorrison J."/>
            <person name="Torralba M."/>
            <person name="Gillis M."/>
            <person name="Haft D.H."/>
            <person name="Methe B."/>
            <person name="Sutton G."/>
            <person name="Nelson K.E."/>
        </authorList>
    </citation>
    <scope>NUCLEOTIDE SEQUENCE [LARGE SCALE GENOMIC DNA]</scope>
    <source>
        <strain evidence="6">F0233</strain>
    </source>
</reference>
<keyword evidence="2" id="KW-0032">Aminotransferase</keyword>
<evidence type="ECO:0000313" key="6">
    <source>
        <dbReference type="EMBL" id="ERK62162.1"/>
    </source>
</evidence>
<comment type="caution">
    <text evidence="6">The sequence shown here is derived from an EMBL/GenBank/DDBJ whole genome shotgun (WGS) entry which is preliminary data.</text>
</comment>
<dbReference type="Gene3D" id="3.40.640.10">
    <property type="entry name" value="Type I PLP-dependent aspartate aminotransferase-like (Major domain)"/>
    <property type="match status" value="1"/>
</dbReference>
<evidence type="ECO:0000256" key="2">
    <source>
        <dbReference type="ARBA" id="ARBA00022576"/>
    </source>
</evidence>
<evidence type="ECO:0000259" key="5">
    <source>
        <dbReference type="Pfam" id="PF00155"/>
    </source>
</evidence>
<organism evidence="6 7">
    <name type="scientific">Propionibacterium acidifaciens F0233</name>
    <dbReference type="NCBI Taxonomy" id="553198"/>
    <lineage>
        <taxon>Bacteria</taxon>
        <taxon>Bacillati</taxon>
        <taxon>Actinomycetota</taxon>
        <taxon>Actinomycetes</taxon>
        <taxon>Propionibacteriales</taxon>
        <taxon>Propionibacteriaceae</taxon>
        <taxon>Propionibacterium</taxon>
    </lineage>
</organism>
<protein>
    <submittedName>
        <fullName evidence="6">Alanine-glyoxylate amino-transferase</fullName>
    </submittedName>
</protein>
<dbReference type="Proteomes" id="UP000017052">
    <property type="component" value="Unassembled WGS sequence"/>
</dbReference>
<keyword evidence="7" id="KW-1185">Reference proteome</keyword>
<dbReference type="Pfam" id="PF00155">
    <property type="entry name" value="Aminotran_1_2"/>
    <property type="match status" value="1"/>
</dbReference>
<keyword evidence="3" id="KW-0808">Transferase</keyword>
<gene>
    <name evidence="6" type="ORF">HMPREF0682_2856</name>
</gene>
<evidence type="ECO:0000256" key="3">
    <source>
        <dbReference type="ARBA" id="ARBA00022679"/>
    </source>
</evidence>
<dbReference type="PANTHER" id="PTHR42790">
    <property type="entry name" value="AMINOTRANSFERASE"/>
    <property type="match status" value="1"/>
</dbReference>
<comment type="cofactor">
    <cofactor evidence="1">
        <name>pyridoxal 5'-phosphate</name>
        <dbReference type="ChEBI" id="CHEBI:597326"/>
    </cofactor>
</comment>
<dbReference type="CDD" id="cd00609">
    <property type="entry name" value="AAT_like"/>
    <property type="match status" value="1"/>
</dbReference>
<evidence type="ECO:0000256" key="1">
    <source>
        <dbReference type="ARBA" id="ARBA00001933"/>
    </source>
</evidence>
<dbReference type="RefSeq" id="WP_021796378.1">
    <property type="nucleotide sequence ID" value="NZ_ACVN02000035.1"/>
</dbReference>
<dbReference type="InterPro" id="IPR004839">
    <property type="entry name" value="Aminotransferase_I/II_large"/>
</dbReference>
<name>U2SHL8_9ACTN</name>
<dbReference type="PANTHER" id="PTHR42790:SF19">
    <property type="entry name" value="KYNURENINE_ALPHA-AMINOADIPATE AMINOTRANSFERASE, MITOCHONDRIAL"/>
    <property type="match status" value="1"/>
</dbReference>
<dbReference type="AlphaFoldDB" id="U2SHL8"/>
<dbReference type="GO" id="GO:1901605">
    <property type="term" value="P:alpha-amino acid metabolic process"/>
    <property type="evidence" value="ECO:0007669"/>
    <property type="project" value="TreeGrafter"/>
</dbReference>